<dbReference type="Proteomes" id="UP000249363">
    <property type="component" value="Unassembled WGS sequence"/>
</dbReference>
<dbReference type="OrthoDB" id="3880401at2759"/>
<evidence type="ECO:0000313" key="1">
    <source>
        <dbReference type="EMBL" id="RAO66575.1"/>
    </source>
</evidence>
<protein>
    <submittedName>
        <fullName evidence="1">Uncharacterized protein</fullName>
    </submittedName>
</protein>
<keyword evidence="2" id="KW-1185">Reference proteome</keyword>
<dbReference type="EMBL" id="MIKG01000003">
    <property type="protein sequence ID" value="RAO66575.1"/>
    <property type="molecule type" value="Genomic_DNA"/>
</dbReference>
<proteinExistence type="predicted"/>
<gene>
    <name evidence="1" type="ORF">BHQ10_002587</name>
</gene>
<evidence type="ECO:0000313" key="2">
    <source>
        <dbReference type="Proteomes" id="UP000249363"/>
    </source>
</evidence>
<accession>A0A364KSP7</accession>
<sequence length="234" mass="26067">MLSAQDILRPENNGIPQLFHVLLITHHLQKDPNAVIQKLRVTGSYTSLAAAKTAAYSCLFDAGYEKEWFTEYTVHHDSNNGIVVSATSPDGTTFSVQILNSVLDDDEPQDASKLWNYNIEEHDQRISTELYYVVQVKTHFDDEQLREINIEGTFLTYNAAREYAKGVLLSPTNGIDTESYAQYDEAGLDQRDCGFGANVIVHAVGVNGENFIVSVVKSQTMESVRLAEAAMRIS</sequence>
<dbReference type="AlphaFoldDB" id="A0A364KSP7"/>
<reference evidence="1 2" key="1">
    <citation type="journal article" date="2017" name="Biotechnol. Biofuels">
        <title>Differential beta-glucosidase expression as a function of carbon source availability in Talaromyces amestolkiae: a genomic and proteomic approach.</title>
        <authorList>
            <person name="de Eugenio L.I."/>
            <person name="Mendez-Liter J.A."/>
            <person name="Nieto-Dominguez M."/>
            <person name="Alonso L."/>
            <person name="Gil-Munoz J."/>
            <person name="Barriuso J."/>
            <person name="Prieto A."/>
            <person name="Martinez M.J."/>
        </authorList>
    </citation>
    <scope>NUCLEOTIDE SEQUENCE [LARGE SCALE GENOMIC DNA]</scope>
    <source>
        <strain evidence="1 2">CIB</strain>
    </source>
</reference>
<comment type="caution">
    <text evidence="1">The sequence shown here is derived from an EMBL/GenBank/DDBJ whole genome shotgun (WGS) entry which is preliminary data.</text>
</comment>
<dbReference type="GeneID" id="63791804"/>
<organism evidence="1 2">
    <name type="scientific">Talaromyces amestolkiae</name>
    <dbReference type="NCBI Taxonomy" id="1196081"/>
    <lineage>
        <taxon>Eukaryota</taxon>
        <taxon>Fungi</taxon>
        <taxon>Dikarya</taxon>
        <taxon>Ascomycota</taxon>
        <taxon>Pezizomycotina</taxon>
        <taxon>Eurotiomycetes</taxon>
        <taxon>Eurotiomycetidae</taxon>
        <taxon>Eurotiales</taxon>
        <taxon>Trichocomaceae</taxon>
        <taxon>Talaromyces</taxon>
        <taxon>Talaromyces sect. Talaromyces</taxon>
    </lineage>
</organism>
<dbReference type="RefSeq" id="XP_040731092.1">
    <property type="nucleotide sequence ID" value="XM_040874749.1"/>
</dbReference>
<name>A0A364KSP7_TALAM</name>